<feature type="region of interest" description="Disordered" evidence="1">
    <location>
        <begin position="1"/>
        <end position="24"/>
    </location>
</feature>
<feature type="domain" description="DUF7495" evidence="2">
    <location>
        <begin position="593"/>
        <end position="626"/>
    </location>
</feature>
<evidence type="ECO:0000256" key="1">
    <source>
        <dbReference type="SAM" id="MobiDB-lite"/>
    </source>
</evidence>
<feature type="compositionally biased region" description="Basic and acidic residues" evidence="1">
    <location>
        <begin position="67"/>
        <end position="82"/>
    </location>
</feature>
<evidence type="ECO:0000313" key="3">
    <source>
        <dbReference type="EMBL" id="EJK52827.1"/>
    </source>
</evidence>
<gene>
    <name evidence="3" type="ORF">THAOC_27864</name>
</gene>
<evidence type="ECO:0000313" key="4">
    <source>
        <dbReference type="Proteomes" id="UP000266841"/>
    </source>
</evidence>
<organism evidence="3 4">
    <name type="scientific">Thalassiosira oceanica</name>
    <name type="common">Marine diatom</name>
    <dbReference type="NCBI Taxonomy" id="159749"/>
    <lineage>
        <taxon>Eukaryota</taxon>
        <taxon>Sar</taxon>
        <taxon>Stramenopiles</taxon>
        <taxon>Ochrophyta</taxon>
        <taxon>Bacillariophyta</taxon>
        <taxon>Coscinodiscophyceae</taxon>
        <taxon>Thalassiosirophycidae</taxon>
        <taxon>Thalassiosirales</taxon>
        <taxon>Thalassiosiraceae</taxon>
        <taxon>Thalassiosira</taxon>
    </lineage>
</organism>
<dbReference type="AlphaFoldDB" id="K0S1Q5"/>
<dbReference type="Pfam" id="PF24325">
    <property type="entry name" value="DUF7495"/>
    <property type="match status" value="2"/>
</dbReference>
<keyword evidence="4" id="KW-1185">Reference proteome</keyword>
<feature type="region of interest" description="Disordered" evidence="1">
    <location>
        <begin position="702"/>
        <end position="725"/>
    </location>
</feature>
<dbReference type="Proteomes" id="UP000266841">
    <property type="component" value="Unassembled WGS sequence"/>
</dbReference>
<dbReference type="InterPro" id="IPR055918">
    <property type="entry name" value="DUF7495"/>
</dbReference>
<feature type="compositionally biased region" description="Basic and acidic residues" evidence="1">
    <location>
        <begin position="13"/>
        <end position="24"/>
    </location>
</feature>
<feature type="region of interest" description="Disordered" evidence="1">
    <location>
        <begin position="528"/>
        <end position="550"/>
    </location>
</feature>
<protein>
    <recommendedName>
        <fullName evidence="2">DUF7495 domain-containing protein</fullName>
    </recommendedName>
</protein>
<feature type="domain" description="DUF7495" evidence="2">
    <location>
        <begin position="418"/>
        <end position="518"/>
    </location>
</feature>
<feature type="compositionally biased region" description="Low complexity" evidence="1">
    <location>
        <begin position="162"/>
        <end position="173"/>
    </location>
</feature>
<name>K0S1Q5_THAOC</name>
<sequence length="725" mass="76524">MVMARRLSARHGFGRDGQRPYPRCKERWRTAETDGYGTTDDWPTKPSSSCCVLFCRSAPSHTCGADEQGRGKPEREKGEQDGGRSMQVGEGSAMNPAAAFAEGGYPAAAAADGAATSDDDDGASTASGSSEGNATQEADEDESTADAPEEASAGTAGGANGGSSASDVVSGSDFMTDDGGDGEDRGDYAAKDTMGSYESATASERSGGPALLPSASRRSFYPPAPSDRQMRFMEEQLDAMDSEMSELSFGTAGAWGNESAARGPGVRYRHAASLLRGKRTRRALCTVIVAAVVVAVSTKLARMNKESHLPDWEKELADEQLVEESVAVAKHDKEVHDQIMKEEGGYKLDLPFGGSHVHGNAGNGQPSSSAGDIVNSVIQDAKANGGGEQSAASSQEQMGIPEISAEEAFVGQHYDPRWYDRNSGWAGATHSDAFDFCTSRRSVTCPYEAYCPGGVGRPPFGSSSGFLNDYLSLKEGSWAPTGNGDEWVQLSDQNDGVCRVSSMPGFGNGEQTGHLLCCKLAMPETGGGGTATAVAPESPPEAPVHNNGQTPPQGWIEVESQNRPEAAVDRGDEIKQELEAEASEADAARWHPVWFDRGSGWTGKTHGEADGFCDGQGGMIVCPYDADAYTFSRTPSHTLVQEVLHLDLSVCIPQSPGPVPGERAEWIRYPRSTRHSAVTAIPASIVDISLRSAICAFPASVPRKEAETAGGSGEKEKEEKTSCIE</sequence>
<reference evidence="3 4" key="1">
    <citation type="journal article" date="2012" name="Genome Biol.">
        <title>Genome and low-iron response of an oceanic diatom adapted to chronic iron limitation.</title>
        <authorList>
            <person name="Lommer M."/>
            <person name="Specht M."/>
            <person name="Roy A.S."/>
            <person name="Kraemer L."/>
            <person name="Andreson R."/>
            <person name="Gutowska M.A."/>
            <person name="Wolf J."/>
            <person name="Bergner S.V."/>
            <person name="Schilhabel M.B."/>
            <person name="Klostermeier U.C."/>
            <person name="Beiko R.G."/>
            <person name="Rosenstiel P."/>
            <person name="Hippler M."/>
            <person name="Laroche J."/>
        </authorList>
    </citation>
    <scope>NUCLEOTIDE SEQUENCE [LARGE SCALE GENOMIC DNA]</scope>
    <source>
        <strain evidence="3 4">CCMP1005</strain>
    </source>
</reference>
<accession>K0S1Q5</accession>
<comment type="caution">
    <text evidence="3">The sequence shown here is derived from an EMBL/GenBank/DDBJ whole genome shotgun (WGS) entry which is preliminary data.</text>
</comment>
<feature type="region of interest" description="Disordered" evidence="1">
    <location>
        <begin position="61"/>
        <end position="227"/>
    </location>
</feature>
<feature type="compositionally biased region" description="Acidic residues" evidence="1">
    <location>
        <begin position="137"/>
        <end position="149"/>
    </location>
</feature>
<dbReference type="EMBL" id="AGNL01039188">
    <property type="protein sequence ID" value="EJK52827.1"/>
    <property type="molecule type" value="Genomic_DNA"/>
</dbReference>
<proteinExistence type="predicted"/>
<evidence type="ECO:0000259" key="2">
    <source>
        <dbReference type="Pfam" id="PF24325"/>
    </source>
</evidence>
<feature type="compositionally biased region" description="Low complexity" evidence="1">
    <location>
        <begin position="97"/>
        <end position="116"/>
    </location>
</feature>